<evidence type="ECO:0000313" key="6">
    <source>
        <dbReference type="EMBL" id="SAK82375.1"/>
    </source>
</evidence>
<dbReference type="OrthoDB" id="8593739at2"/>
<keyword evidence="3 5" id="KW-1133">Transmembrane helix</keyword>
<evidence type="ECO:0000256" key="3">
    <source>
        <dbReference type="ARBA" id="ARBA00022989"/>
    </source>
</evidence>
<dbReference type="Pfam" id="PF01124">
    <property type="entry name" value="MAPEG"/>
    <property type="match status" value="1"/>
</dbReference>
<sequence length="140" mass="16178">MNQQQILHPVIVMFILTGTVWLFMYIRRLAYILGNKIDAQSVATPELLNSRIPANINSPSNNLKNLFELPVLFYALCLVLILTQRVDEAYLYAAWTYVGLRIVHSAIHCTVNIVMWRFIVYALSSPVLWLMVIRLALQMR</sequence>
<dbReference type="Gene3D" id="1.20.120.550">
    <property type="entry name" value="Membrane associated eicosanoid/glutathione metabolism-like domain"/>
    <property type="match status" value="1"/>
</dbReference>
<comment type="caution">
    <text evidence="6">The sequence shown here is derived from an EMBL/GenBank/DDBJ whole genome shotgun (WGS) entry which is preliminary data.</text>
</comment>
<feature type="transmembrane region" description="Helical" evidence="5">
    <location>
        <begin position="66"/>
        <end position="83"/>
    </location>
</feature>
<proteinExistence type="predicted"/>
<evidence type="ECO:0000256" key="2">
    <source>
        <dbReference type="ARBA" id="ARBA00022692"/>
    </source>
</evidence>
<feature type="transmembrane region" description="Helical" evidence="5">
    <location>
        <begin position="118"/>
        <end position="137"/>
    </location>
</feature>
<dbReference type="EMBL" id="FCOX02000020">
    <property type="protein sequence ID" value="SAK82375.1"/>
    <property type="molecule type" value="Genomic_DNA"/>
</dbReference>
<dbReference type="RefSeq" id="WP_062607260.1">
    <property type="nucleotide sequence ID" value="NZ_FCOX02000020.1"/>
</dbReference>
<evidence type="ECO:0000313" key="7">
    <source>
        <dbReference type="Proteomes" id="UP000071859"/>
    </source>
</evidence>
<evidence type="ECO:0000256" key="1">
    <source>
        <dbReference type="ARBA" id="ARBA00004370"/>
    </source>
</evidence>
<dbReference type="GO" id="GO:0016020">
    <property type="term" value="C:membrane"/>
    <property type="evidence" value="ECO:0007669"/>
    <property type="project" value="UniProtKB-SubCell"/>
</dbReference>
<evidence type="ECO:0000256" key="4">
    <source>
        <dbReference type="ARBA" id="ARBA00023136"/>
    </source>
</evidence>
<feature type="transmembrane region" description="Helical" evidence="5">
    <location>
        <begin position="89"/>
        <end position="111"/>
    </location>
</feature>
<keyword evidence="2 5" id="KW-0812">Transmembrane</keyword>
<dbReference type="SUPFAM" id="SSF161084">
    <property type="entry name" value="MAPEG domain-like"/>
    <property type="match status" value="1"/>
</dbReference>
<reference evidence="6" key="1">
    <citation type="submission" date="2016-01" db="EMBL/GenBank/DDBJ databases">
        <authorList>
            <person name="Peeters C."/>
        </authorList>
    </citation>
    <scope>NUCLEOTIDE SEQUENCE</scope>
    <source>
        <strain evidence="6">LMG 29321</strain>
    </source>
</reference>
<evidence type="ECO:0000256" key="5">
    <source>
        <dbReference type="SAM" id="Phobius"/>
    </source>
</evidence>
<feature type="transmembrane region" description="Helical" evidence="5">
    <location>
        <begin position="6"/>
        <end position="26"/>
    </location>
</feature>
<name>A0A158CJ72_9BURK</name>
<keyword evidence="4 5" id="KW-0472">Membrane</keyword>
<accession>A0A158CJ72</accession>
<organism evidence="6 7">
    <name type="scientific">Caballeronia calidae</name>
    <dbReference type="NCBI Taxonomy" id="1777139"/>
    <lineage>
        <taxon>Bacteria</taxon>
        <taxon>Pseudomonadati</taxon>
        <taxon>Pseudomonadota</taxon>
        <taxon>Betaproteobacteria</taxon>
        <taxon>Burkholderiales</taxon>
        <taxon>Burkholderiaceae</taxon>
        <taxon>Caballeronia</taxon>
    </lineage>
</organism>
<protein>
    <submittedName>
        <fullName evidence="6">MAPEG family protein</fullName>
    </submittedName>
</protein>
<dbReference type="Proteomes" id="UP000071859">
    <property type="component" value="Unassembled WGS sequence"/>
</dbReference>
<comment type="subcellular location">
    <subcellularLocation>
        <location evidence="1">Membrane</location>
    </subcellularLocation>
</comment>
<gene>
    <name evidence="6" type="ORF">AWB78_04016</name>
</gene>
<dbReference type="InterPro" id="IPR001129">
    <property type="entry name" value="Membr-assoc_MAPEG"/>
</dbReference>
<dbReference type="AlphaFoldDB" id="A0A158CJ72"/>
<dbReference type="InterPro" id="IPR023352">
    <property type="entry name" value="MAPEG-like_dom_sf"/>
</dbReference>
<keyword evidence="7" id="KW-1185">Reference proteome</keyword>